<evidence type="ECO:0000256" key="5">
    <source>
        <dbReference type="ARBA" id="ARBA00022833"/>
    </source>
</evidence>
<evidence type="ECO:0000313" key="10">
    <source>
        <dbReference type="EMBL" id="OZJ05048.1"/>
    </source>
</evidence>
<feature type="compositionally biased region" description="Polar residues" evidence="7">
    <location>
        <begin position="293"/>
        <end position="302"/>
    </location>
</feature>
<dbReference type="Pfam" id="PF09587">
    <property type="entry name" value="PGA_cap"/>
    <property type="match status" value="1"/>
</dbReference>
<dbReference type="PROSITE" id="PS50089">
    <property type="entry name" value="ZF_RING_2"/>
    <property type="match status" value="1"/>
</dbReference>
<evidence type="ECO:0000259" key="8">
    <source>
        <dbReference type="PROSITE" id="PS50089"/>
    </source>
</evidence>
<evidence type="ECO:0000256" key="3">
    <source>
        <dbReference type="ARBA" id="ARBA00022737"/>
    </source>
</evidence>
<dbReference type="Pfam" id="PF18044">
    <property type="entry name" value="zf-CCCH_4"/>
    <property type="match status" value="1"/>
</dbReference>
<dbReference type="Gene3D" id="3.60.21.10">
    <property type="match status" value="1"/>
</dbReference>
<keyword evidence="2 6" id="KW-0479">Metal-binding</keyword>
<dbReference type="SMART" id="SM00854">
    <property type="entry name" value="PGA_cap"/>
    <property type="match status" value="1"/>
</dbReference>
<feature type="domain" description="C3H1-type" evidence="9">
    <location>
        <begin position="243"/>
        <end position="270"/>
    </location>
</feature>
<evidence type="ECO:0000256" key="2">
    <source>
        <dbReference type="ARBA" id="ARBA00022723"/>
    </source>
</evidence>
<feature type="region of interest" description="Disordered" evidence="7">
    <location>
        <begin position="277"/>
        <end position="419"/>
    </location>
</feature>
<feature type="domain" description="RING-type" evidence="8">
    <location>
        <begin position="738"/>
        <end position="788"/>
    </location>
</feature>
<gene>
    <name evidence="10" type="ORF">BZG36_02074</name>
</gene>
<comment type="caution">
    <text evidence="10">The sequence shown here is derived from an EMBL/GenBank/DDBJ whole genome shotgun (WGS) entry which is preliminary data.</text>
</comment>
<feature type="compositionally biased region" description="Low complexity" evidence="7">
    <location>
        <begin position="381"/>
        <end position="394"/>
    </location>
</feature>
<dbReference type="Pfam" id="PF13639">
    <property type="entry name" value="zf-RING_2"/>
    <property type="match status" value="1"/>
</dbReference>
<dbReference type="OrthoDB" id="411372at2759"/>
<dbReference type="InterPro" id="IPR029052">
    <property type="entry name" value="Metallo-depent_PP-like"/>
</dbReference>
<evidence type="ECO:0000256" key="1">
    <source>
        <dbReference type="ARBA" id="ARBA00022679"/>
    </source>
</evidence>
<dbReference type="InterPro" id="IPR029058">
    <property type="entry name" value="AB_hydrolase_fold"/>
</dbReference>
<evidence type="ECO:0000259" key="9">
    <source>
        <dbReference type="PROSITE" id="PS50103"/>
    </source>
</evidence>
<dbReference type="Gene3D" id="4.10.1000.10">
    <property type="entry name" value="Zinc finger, CCCH-type"/>
    <property type="match status" value="1"/>
</dbReference>
<feature type="compositionally biased region" description="Polar residues" evidence="7">
    <location>
        <begin position="407"/>
        <end position="419"/>
    </location>
</feature>
<dbReference type="SUPFAM" id="SSF90229">
    <property type="entry name" value="CCCH zinc finger"/>
    <property type="match status" value="1"/>
</dbReference>
<dbReference type="Gene3D" id="3.30.40.10">
    <property type="entry name" value="Zinc/RING finger domain, C3HC4 (zinc finger)"/>
    <property type="match status" value="1"/>
</dbReference>
<feature type="compositionally biased region" description="Polar residues" evidence="7">
    <location>
        <begin position="518"/>
        <end position="527"/>
    </location>
</feature>
<dbReference type="InterPro" id="IPR001841">
    <property type="entry name" value="Znf_RING"/>
</dbReference>
<keyword evidence="3" id="KW-0677">Repeat</keyword>
<keyword evidence="11" id="KW-1185">Reference proteome</keyword>
<dbReference type="PANTHER" id="PTHR11224:SF10">
    <property type="entry name" value="IP09428P-RELATED"/>
    <property type="match status" value="1"/>
</dbReference>
<feature type="region of interest" description="Disordered" evidence="7">
    <location>
        <begin position="496"/>
        <end position="540"/>
    </location>
</feature>
<name>A0A261Y3A7_9FUNG</name>
<dbReference type="Gene3D" id="3.40.50.1820">
    <property type="entry name" value="alpha/beta hydrolase"/>
    <property type="match status" value="1"/>
</dbReference>
<dbReference type="CDD" id="cd16521">
    <property type="entry name" value="RING-HC_MKRN"/>
    <property type="match status" value="1"/>
</dbReference>
<dbReference type="SMART" id="SM00184">
    <property type="entry name" value="RING"/>
    <property type="match status" value="1"/>
</dbReference>
<feature type="domain" description="C3H1-type" evidence="9">
    <location>
        <begin position="817"/>
        <end position="846"/>
    </location>
</feature>
<feature type="zinc finger region" description="C3H1-type" evidence="6">
    <location>
        <begin position="243"/>
        <end position="270"/>
    </location>
</feature>
<dbReference type="Proteomes" id="UP000242875">
    <property type="component" value="Unassembled WGS sequence"/>
</dbReference>
<dbReference type="InterPro" id="IPR000571">
    <property type="entry name" value="Znf_CCCH"/>
</dbReference>
<feature type="compositionally biased region" description="Low complexity" evidence="7">
    <location>
        <begin position="307"/>
        <end position="321"/>
    </location>
</feature>
<dbReference type="PROSITE" id="PS50103">
    <property type="entry name" value="ZF_C3H1"/>
    <property type="match status" value="3"/>
</dbReference>
<feature type="compositionally biased region" description="Polar residues" evidence="7">
    <location>
        <begin position="277"/>
        <end position="286"/>
    </location>
</feature>
<dbReference type="PANTHER" id="PTHR11224">
    <property type="entry name" value="MAKORIN-RELATED"/>
    <property type="match status" value="1"/>
</dbReference>
<dbReference type="GO" id="GO:0000209">
    <property type="term" value="P:protein polyubiquitination"/>
    <property type="evidence" value="ECO:0007669"/>
    <property type="project" value="InterPro"/>
</dbReference>
<dbReference type="InterPro" id="IPR045072">
    <property type="entry name" value="MKRN-like"/>
</dbReference>
<dbReference type="PROSITE" id="PS00518">
    <property type="entry name" value="ZF_RING_1"/>
    <property type="match status" value="1"/>
</dbReference>
<dbReference type="SMART" id="SM00356">
    <property type="entry name" value="ZnF_C3H1"/>
    <property type="match status" value="3"/>
</dbReference>
<dbReference type="EMBL" id="MVBO01000023">
    <property type="protein sequence ID" value="OZJ05048.1"/>
    <property type="molecule type" value="Genomic_DNA"/>
</dbReference>
<protein>
    <recommendedName>
        <fullName evidence="12">RING-type E3 ubiquitin transferase</fullName>
    </recommendedName>
</protein>
<evidence type="ECO:0000256" key="4">
    <source>
        <dbReference type="ARBA" id="ARBA00022771"/>
    </source>
</evidence>
<dbReference type="InterPro" id="IPR019079">
    <property type="entry name" value="Capsule_synth_CapA"/>
</dbReference>
<dbReference type="Pfam" id="PF14608">
    <property type="entry name" value="zf-CCCH_2"/>
    <property type="match status" value="2"/>
</dbReference>
<evidence type="ECO:0008006" key="12">
    <source>
        <dbReference type="Google" id="ProtNLM"/>
    </source>
</evidence>
<keyword evidence="4 6" id="KW-0863">Zinc-finger</keyword>
<feature type="zinc finger region" description="C3H1-type" evidence="6">
    <location>
        <begin position="817"/>
        <end position="846"/>
    </location>
</feature>
<sequence length="1255" mass="140196">MDMSEVHALDRACYNRTLTFKPRNNQLPRKMGYSDIGDLEGTPLLVLIGLGGTRLVVALFEDIAIKYKLRLITPERPGYGLSDKLASLEVNEMAEWGGNPEKAKEEAKEENLEDELKLYIENPDEYWGRKKKHDIGHHKFELNQAIEKRQDGQLIDGCVTDILVSLEKGPPWDVEYAKCPYPVIVYYGEKDGLVPEKSIEWMQKTMKDCTVKWIPNSDHAMVMKCMLMETIFMDYTRTPVDTSTTASVCKYYLKGNCKFGNKCALLHVSLVGPKTTNRQFNESSTRLEPKIPQQVSLSSRTVHQPDASTSARSADAQASASLHSQEGVESGPVSQAIATPDLPTTTIHPLQNGNSLSTRESHPFERKQSYESPWDIVGQKSRTLSSASSSSTEDSASRHRSFKDIFPTSTTAKSPTQNSFGAGALLGSLENYARFNTLNNHAAIANDIADGDDDGEIPAEAGGMNFDALLEDDVELDDAFLPSSLNDILTSTAQRSVSEPLEDLQSPIPQSKFPPTGHDTSMPNNSSTEDDQSPEPQNVLGTFGRLSLVNSSKLSEPPASRFQVSAYASQRLNKAYEAQKNAVAQKNALNTAYASEDDPSFYMDQVGENMHTQENHRSTFRPLLYRIPLSEDLESADIGPSRHSYSTMTKVGIQQSEDEVAHEKYIEKMSKEPLCIYAKAGNCRFGDYCQNLHGLPCPSCTKLVLHPFRSAEEHEEHIKECNERMAKLSSINQAEIECGICMEKVLSKPDPRFGLLNCDHPFCLQCIRSWRANHTLDNIVVRSCPVCRIVTHFATPSTVWITDKEEKAKVIEEYKAKLGTIQCKHYANGEGQCPFGTSCFYAHINKDGTRQDVKLRTVVGDDEIRVLSTISKKQAEEDGMIALLGDVQVGRVFNHVLSPTRNTSDAGITNERFRALFPNLSTDVFGTTRPLLQDCSPVIANLECSVGDGPLNDAYVHVANAKNMNALRGVVDICCLANNHSLDADTRGLKATLTALYGNGIKWTGVGKDDNQARQPAFFLTPDGLRMLVFAYADHLAEWAARPGQPGINYFDVDHFKMEEGGNPNRHQVESIHAIKANVDKWRTKFRPDVIIFSMHWGKNFQWHSSETFEAFARAVVSICEIDVFFGHSTHHIQGIEVFEGRPIIYGAGDALSDYDLYQTILNERGSGEHEFDYKPFIEYRSHLGFIYVLHHDKTDGGVRLSKLECVPFSTRLGQMYRLDEAEESCEWLYAKMQSLGARYGTRFERCKNTLQVCL</sequence>
<feature type="compositionally biased region" description="Polar residues" evidence="7">
    <location>
        <begin position="332"/>
        <end position="358"/>
    </location>
</feature>
<dbReference type="SUPFAM" id="SSF57850">
    <property type="entry name" value="RING/U-box"/>
    <property type="match status" value="1"/>
</dbReference>
<accession>A0A261Y3A7</accession>
<dbReference type="InterPro" id="IPR041367">
    <property type="entry name" value="Znf-CCCH_4"/>
</dbReference>
<evidence type="ECO:0000256" key="6">
    <source>
        <dbReference type="PROSITE-ProRule" id="PRU00723"/>
    </source>
</evidence>
<organism evidence="10 11">
    <name type="scientific">Bifiguratus adelaidae</name>
    <dbReference type="NCBI Taxonomy" id="1938954"/>
    <lineage>
        <taxon>Eukaryota</taxon>
        <taxon>Fungi</taxon>
        <taxon>Fungi incertae sedis</taxon>
        <taxon>Mucoromycota</taxon>
        <taxon>Mucoromycotina</taxon>
        <taxon>Endogonomycetes</taxon>
        <taxon>Endogonales</taxon>
        <taxon>Endogonales incertae sedis</taxon>
        <taxon>Bifiguratus</taxon>
    </lineage>
</organism>
<keyword evidence="1" id="KW-0808">Transferase</keyword>
<evidence type="ECO:0000313" key="11">
    <source>
        <dbReference type="Proteomes" id="UP000242875"/>
    </source>
</evidence>
<dbReference type="SUPFAM" id="SSF53474">
    <property type="entry name" value="alpha/beta-Hydrolases"/>
    <property type="match status" value="1"/>
</dbReference>
<evidence type="ECO:0000256" key="7">
    <source>
        <dbReference type="SAM" id="MobiDB-lite"/>
    </source>
</evidence>
<feature type="domain" description="C3H1-type" evidence="9">
    <location>
        <begin position="669"/>
        <end position="696"/>
    </location>
</feature>
<proteinExistence type="predicted"/>
<dbReference type="SUPFAM" id="SSF56300">
    <property type="entry name" value="Metallo-dependent phosphatases"/>
    <property type="match status" value="1"/>
</dbReference>
<dbReference type="InterPro" id="IPR013083">
    <property type="entry name" value="Znf_RING/FYVE/PHD"/>
</dbReference>
<dbReference type="InterPro" id="IPR036855">
    <property type="entry name" value="Znf_CCCH_sf"/>
</dbReference>
<dbReference type="GO" id="GO:0061630">
    <property type="term" value="F:ubiquitin protein ligase activity"/>
    <property type="evidence" value="ECO:0007669"/>
    <property type="project" value="InterPro"/>
</dbReference>
<reference evidence="10 11" key="1">
    <citation type="journal article" date="2017" name="Mycologia">
        <title>Bifiguratus adelaidae, gen. et sp. nov., a new member of Mucoromycotina in endophytic and soil-dwelling habitats.</title>
        <authorList>
            <person name="Torres-Cruz T.J."/>
            <person name="Billingsley Tobias T.L."/>
            <person name="Almatruk M."/>
            <person name="Hesse C."/>
            <person name="Kuske C.R."/>
            <person name="Desiro A."/>
            <person name="Benucci G.M."/>
            <person name="Bonito G."/>
            <person name="Stajich J.E."/>
            <person name="Dunlap C."/>
            <person name="Arnold A.E."/>
            <person name="Porras-Alfaro A."/>
        </authorList>
    </citation>
    <scope>NUCLEOTIDE SEQUENCE [LARGE SCALE GENOMIC DNA]</scope>
    <source>
        <strain evidence="10 11">AZ0501</strain>
    </source>
</reference>
<dbReference type="InterPro" id="IPR017907">
    <property type="entry name" value="Znf_RING_CS"/>
</dbReference>
<feature type="zinc finger region" description="C3H1-type" evidence="6">
    <location>
        <begin position="669"/>
        <end position="696"/>
    </location>
</feature>
<dbReference type="AlphaFoldDB" id="A0A261Y3A7"/>
<dbReference type="GO" id="GO:0008270">
    <property type="term" value="F:zinc ion binding"/>
    <property type="evidence" value="ECO:0007669"/>
    <property type="project" value="UniProtKB-KW"/>
</dbReference>
<feature type="compositionally biased region" description="Basic and acidic residues" evidence="7">
    <location>
        <begin position="359"/>
        <end position="369"/>
    </location>
</feature>
<keyword evidence="5 6" id="KW-0862">Zinc</keyword>